<accession>G0EDW2</accession>
<evidence type="ECO:0000313" key="2">
    <source>
        <dbReference type="Proteomes" id="UP000001037"/>
    </source>
</evidence>
<dbReference type="GeneID" id="11139335"/>
<dbReference type="eggNOG" id="arCOG07462">
    <property type="taxonomic scope" value="Archaea"/>
</dbReference>
<name>G0EDW2_PYRF1</name>
<protein>
    <submittedName>
        <fullName evidence="1">Uncharacterized protein</fullName>
    </submittedName>
</protein>
<dbReference type="KEGG" id="pfm:Pyrfu_0862"/>
<dbReference type="RefSeq" id="WP_014026408.1">
    <property type="nucleotide sequence ID" value="NC_015931.1"/>
</dbReference>
<dbReference type="HOGENOM" id="CLU_1493030_0_0_2"/>
<evidence type="ECO:0000313" key="1">
    <source>
        <dbReference type="EMBL" id="AEM38731.1"/>
    </source>
</evidence>
<dbReference type="Proteomes" id="UP000001037">
    <property type="component" value="Chromosome"/>
</dbReference>
<dbReference type="STRING" id="694429.Pyrfu_0862"/>
<proteinExistence type="predicted"/>
<dbReference type="AlphaFoldDB" id="G0EDW2"/>
<sequence>MVDARLDEAVSFARAIVNKIRENMGTAQNLQESKALTLMYNTSTMLEDIAEMLERARCLAADNVIKTGGGTVARFCATWQLVETNGRLLLTRTKPATAIAYDGSKLVFRRGDVLLEATPGRVKVCRNKLCLEYDPTNKEQVIPIIPELTYVLRHLMNATRKSREALIVCAKFNKPSCLAI</sequence>
<dbReference type="EMBL" id="CP002838">
    <property type="protein sequence ID" value="AEM38731.1"/>
    <property type="molecule type" value="Genomic_DNA"/>
</dbReference>
<keyword evidence="2" id="KW-1185">Reference proteome</keyword>
<reference evidence="1 2" key="1">
    <citation type="journal article" date="2011" name="Stand. Genomic Sci.">
        <title>Complete genome sequence of the hyperthermophilic chemolithoautotroph Pyrolobus fumarii type strain (1A).</title>
        <authorList>
            <person name="Anderson I."/>
            <person name="Goker M."/>
            <person name="Nolan M."/>
            <person name="Lucas S."/>
            <person name="Hammon N."/>
            <person name="Deshpande S."/>
            <person name="Cheng J.F."/>
            <person name="Tapia R."/>
            <person name="Han C."/>
            <person name="Goodwin L."/>
            <person name="Pitluck S."/>
            <person name="Huntemann M."/>
            <person name="Liolios K."/>
            <person name="Ivanova N."/>
            <person name="Pagani I."/>
            <person name="Mavromatis K."/>
            <person name="Ovchinikova G."/>
            <person name="Pati A."/>
            <person name="Chen A."/>
            <person name="Palaniappan K."/>
            <person name="Land M."/>
            <person name="Hauser L."/>
            <person name="Brambilla E.M."/>
            <person name="Huber H."/>
            <person name="Yasawong M."/>
            <person name="Rohde M."/>
            <person name="Spring S."/>
            <person name="Abt B."/>
            <person name="Sikorski J."/>
            <person name="Wirth R."/>
            <person name="Detter J.C."/>
            <person name="Woyke T."/>
            <person name="Bristow J."/>
            <person name="Eisen J.A."/>
            <person name="Markowitz V."/>
            <person name="Hugenholtz P."/>
            <person name="Kyrpides N.C."/>
            <person name="Klenk H.P."/>
            <person name="Lapidus A."/>
        </authorList>
    </citation>
    <scope>NUCLEOTIDE SEQUENCE [LARGE SCALE GENOMIC DNA]</scope>
    <source>
        <strain evidence="2">DSM 11204 / 1A</strain>
    </source>
</reference>
<dbReference type="InParanoid" id="G0EDW2"/>
<organism evidence="1 2">
    <name type="scientific">Pyrolobus fumarii (strain DSM 11204 / 1A)</name>
    <dbReference type="NCBI Taxonomy" id="694429"/>
    <lineage>
        <taxon>Archaea</taxon>
        <taxon>Thermoproteota</taxon>
        <taxon>Thermoprotei</taxon>
        <taxon>Desulfurococcales</taxon>
        <taxon>Pyrodictiaceae</taxon>
        <taxon>Pyrolobus</taxon>
    </lineage>
</organism>
<gene>
    <name evidence="1" type="ordered locus">Pyrfu_0862</name>
</gene>